<evidence type="ECO:0000313" key="16">
    <source>
        <dbReference type="EMBL" id="PFX21411.1"/>
    </source>
</evidence>
<feature type="region of interest" description="Disordered" evidence="13">
    <location>
        <begin position="235"/>
        <end position="256"/>
    </location>
</feature>
<evidence type="ECO:0000256" key="3">
    <source>
        <dbReference type="ARBA" id="ARBA00022448"/>
    </source>
</evidence>
<keyword evidence="5" id="KW-0053">Apoptosis</keyword>
<evidence type="ECO:0000259" key="14">
    <source>
        <dbReference type="Pfam" id="PF05529"/>
    </source>
</evidence>
<keyword evidence="6 12" id="KW-0256">Endoplasmic reticulum</keyword>
<dbReference type="InterPro" id="IPR008417">
    <property type="entry name" value="BAP29/BAP31"/>
</dbReference>
<evidence type="ECO:0000256" key="12">
    <source>
        <dbReference type="RuleBase" id="RU367026"/>
    </source>
</evidence>
<dbReference type="PANTHER" id="PTHR12701:SF20">
    <property type="entry name" value="ENDOPLASMIC RETICULUM TRANSMEMBRANE PROTEIN"/>
    <property type="match status" value="1"/>
</dbReference>
<feature type="transmembrane region" description="Helical" evidence="12">
    <location>
        <begin position="47"/>
        <end position="64"/>
    </location>
</feature>
<evidence type="ECO:0000256" key="9">
    <source>
        <dbReference type="ARBA" id="ARBA00022989"/>
    </source>
</evidence>
<name>A0A2B4RUZ3_STYPI</name>
<dbReference type="InterPro" id="IPR041672">
    <property type="entry name" value="Bap31/Bap29_C"/>
</dbReference>
<evidence type="ECO:0000256" key="7">
    <source>
        <dbReference type="ARBA" id="ARBA00022892"/>
    </source>
</evidence>
<dbReference type="GO" id="GO:0006888">
    <property type="term" value="P:endoplasmic reticulum to Golgi vesicle-mediated transport"/>
    <property type="evidence" value="ECO:0007669"/>
    <property type="project" value="UniProtKB-UniRule"/>
</dbReference>
<dbReference type="InterPro" id="IPR040463">
    <property type="entry name" value="BAP29/BAP31_N"/>
</dbReference>
<evidence type="ECO:0000256" key="10">
    <source>
        <dbReference type="ARBA" id="ARBA00023054"/>
    </source>
</evidence>
<organism evidence="16 17">
    <name type="scientific">Stylophora pistillata</name>
    <name type="common">Smooth cauliflower coral</name>
    <dbReference type="NCBI Taxonomy" id="50429"/>
    <lineage>
        <taxon>Eukaryota</taxon>
        <taxon>Metazoa</taxon>
        <taxon>Cnidaria</taxon>
        <taxon>Anthozoa</taxon>
        <taxon>Hexacorallia</taxon>
        <taxon>Scleractinia</taxon>
        <taxon>Astrocoeniina</taxon>
        <taxon>Pocilloporidae</taxon>
        <taxon>Stylophora</taxon>
    </lineage>
</organism>
<evidence type="ECO:0000256" key="8">
    <source>
        <dbReference type="ARBA" id="ARBA00022927"/>
    </source>
</evidence>
<dbReference type="GO" id="GO:0006915">
    <property type="term" value="P:apoptotic process"/>
    <property type="evidence" value="ECO:0007669"/>
    <property type="project" value="UniProtKB-KW"/>
</dbReference>
<keyword evidence="10" id="KW-0175">Coiled coil</keyword>
<keyword evidence="7 12" id="KW-0931">ER-Golgi transport</keyword>
<dbReference type="EMBL" id="LSMT01000278">
    <property type="protein sequence ID" value="PFX21411.1"/>
    <property type="molecule type" value="Genomic_DNA"/>
</dbReference>
<dbReference type="GO" id="GO:0005789">
    <property type="term" value="C:endoplasmic reticulum membrane"/>
    <property type="evidence" value="ECO:0007669"/>
    <property type="project" value="UniProtKB-SubCell"/>
</dbReference>
<reference evidence="17" key="1">
    <citation type="journal article" date="2017" name="bioRxiv">
        <title>Comparative analysis of the genomes of Stylophora pistillata and Acropora digitifera provides evidence for extensive differences between species of corals.</title>
        <authorList>
            <person name="Voolstra C.R."/>
            <person name="Li Y."/>
            <person name="Liew Y.J."/>
            <person name="Baumgarten S."/>
            <person name="Zoccola D."/>
            <person name="Flot J.-F."/>
            <person name="Tambutte S."/>
            <person name="Allemand D."/>
            <person name="Aranda M."/>
        </authorList>
    </citation>
    <scope>NUCLEOTIDE SEQUENCE [LARGE SCALE GENOMIC DNA]</scope>
</reference>
<evidence type="ECO:0000256" key="5">
    <source>
        <dbReference type="ARBA" id="ARBA00022703"/>
    </source>
</evidence>
<comment type="similarity">
    <text evidence="2 12">Belongs to the BCAP29/BCAP31 family.</text>
</comment>
<dbReference type="Pfam" id="PF05529">
    <property type="entry name" value="Bap31"/>
    <property type="match status" value="1"/>
</dbReference>
<dbReference type="Pfam" id="PF18035">
    <property type="entry name" value="Bap31_Bap29_C"/>
    <property type="match status" value="1"/>
</dbReference>
<keyword evidence="11 12" id="KW-0472">Membrane</keyword>
<evidence type="ECO:0000313" key="17">
    <source>
        <dbReference type="Proteomes" id="UP000225706"/>
    </source>
</evidence>
<keyword evidence="17" id="KW-1185">Reference proteome</keyword>
<comment type="caution">
    <text evidence="16">The sequence shown here is derived from an EMBL/GenBank/DDBJ whole genome shotgun (WGS) entry which is preliminary data.</text>
</comment>
<comment type="subcellular location">
    <subcellularLocation>
        <location evidence="1 12">Endoplasmic reticulum membrane</location>
        <topology evidence="1 12">Multi-pass membrane protein</topology>
    </subcellularLocation>
</comment>
<gene>
    <name evidence="16" type="primary">BCAP31</name>
    <name evidence="16" type="ORF">AWC38_SpisGene14102</name>
</gene>
<protein>
    <recommendedName>
        <fullName evidence="12">Endoplasmic reticulum transmembrane protein</fullName>
    </recommendedName>
</protein>
<evidence type="ECO:0000256" key="1">
    <source>
        <dbReference type="ARBA" id="ARBA00004477"/>
    </source>
</evidence>
<dbReference type="GO" id="GO:0006886">
    <property type="term" value="P:intracellular protein transport"/>
    <property type="evidence" value="ECO:0007669"/>
    <property type="project" value="UniProtKB-UniRule"/>
</dbReference>
<evidence type="ECO:0000256" key="6">
    <source>
        <dbReference type="ARBA" id="ARBA00022824"/>
    </source>
</evidence>
<dbReference type="Gene3D" id="1.20.5.110">
    <property type="match status" value="1"/>
</dbReference>
<accession>A0A2B4RUZ3</accession>
<feature type="domain" description="Bap31/Bap29 cytoplasmic coiled-coil" evidence="15">
    <location>
        <begin position="202"/>
        <end position="255"/>
    </location>
</feature>
<keyword evidence="16" id="KW-0675">Receptor</keyword>
<evidence type="ECO:0000256" key="2">
    <source>
        <dbReference type="ARBA" id="ARBA00007956"/>
    </source>
</evidence>
<comment type="function">
    <text evidence="12">May play a role in anterograde transport of membrane proteins from the endoplasmic reticulum to the Golgi.</text>
</comment>
<feature type="domain" description="BAP29/BAP31 transmembrane" evidence="14">
    <location>
        <begin position="1"/>
        <end position="137"/>
    </location>
</feature>
<feature type="transmembrane region" description="Helical" evidence="12">
    <location>
        <begin position="7"/>
        <end position="27"/>
    </location>
</feature>
<keyword evidence="9 12" id="KW-1133">Transmembrane helix</keyword>
<feature type="transmembrane region" description="Helical" evidence="12">
    <location>
        <begin position="105"/>
        <end position="122"/>
    </location>
</feature>
<dbReference type="FunFam" id="1.20.5.110:FF:000011">
    <property type="entry name" value="B-cell receptor-associated protein 29"/>
    <property type="match status" value="1"/>
</dbReference>
<dbReference type="GO" id="GO:0070973">
    <property type="term" value="P:protein localization to endoplasmic reticulum exit site"/>
    <property type="evidence" value="ECO:0007669"/>
    <property type="project" value="UniProtKB-UniRule"/>
</dbReference>
<dbReference type="AlphaFoldDB" id="A0A2B4RUZ3"/>
<dbReference type="STRING" id="50429.A0A2B4RUZ3"/>
<sequence>MTVQWTLAAAFLYAEIGVLLLFCFPYISAKRWNQIFNSRTVATLFEYGNFYFYVFVFVMGLLLADSIRESRKYGKTQSSGQVDLHNNPQTEAIANMRLFRAQRNMYISGFSLFLLLVLRRVIRLLSQNSVLEASSEASLRQAHNVSQQCEKLMDENEKLKKAIEDAEGKTEKEIETQDEDKVNQELKELREAFLEKSKELSEKTEELERTKKDLAALKEQATGLTREYDRLLEEHAKAQAQLEKEENQTGEEKKDN</sequence>
<proteinExistence type="inferred from homology"/>
<evidence type="ECO:0000256" key="4">
    <source>
        <dbReference type="ARBA" id="ARBA00022692"/>
    </source>
</evidence>
<dbReference type="Proteomes" id="UP000225706">
    <property type="component" value="Unassembled WGS sequence"/>
</dbReference>
<keyword evidence="8 12" id="KW-0653">Protein transport</keyword>
<evidence type="ECO:0000256" key="13">
    <source>
        <dbReference type="SAM" id="MobiDB-lite"/>
    </source>
</evidence>
<dbReference type="OrthoDB" id="435607at2759"/>
<keyword evidence="3 12" id="KW-0813">Transport</keyword>
<evidence type="ECO:0000259" key="15">
    <source>
        <dbReference type="Pfam" id="PF18035"/>
    </source>
</evidence>
<keyword evidence="4 12" id="KW-0812">Transmembrane</keyword>
<dbReference type="PANTHER" id="PTHR12701">
    <property type="entry name" value="BCR-ASSOCIATED PROTEIN, BAP"/>
    <property type="match status" value="1"/>
</dbReference>
<evidence type="ECO:0000256" key="11">
    <source>
        <dbReference type="ARBA" id="ARBA00023136"/>
    </source>
</evidence>